<protein>
    <submittedName>
        <fullName evidence="2">Esterase EstB</fullName>
        <ecNumber evidence="2">3.1.1.-</ecNumber>
    </submittedName>
</protein>
<keyword evidence="2" id="KW-0378">Hydrolase</keyword>
<dbReference type="RefSeq" id="WP_050673479.1">
    <property type="nucleotide sequence ID" value="NZ_CVRL01000025.1"/>
</dbReference>
<dbReference type="EC" id="3.1.1.-" evidence="2"/>
<dbReference type="STRING" id="481446.NIT7645_01319"/>
<accession>A0A0H5D2E3</accession>
<organism evidence="2 3">
    <name type="scientific">Phaeobacter italicus</name>
    <dbReference type="NCBI Taxonomy" id="481446"/>
    <lineage>
        <taxon>Bacteria</taxon>
        <taxon>Pseudomonadati</taxon>
        <taxon>Pseudomonadota</taxon>
        <taxon>Alphaproteobacteria</taxon>
        <taxon>Rhodobacterales</taxon>
        <taxon>Roseobacteraceae</taxon>
        <taxon>Phaeobacter</taxon>
    </lineage>
</organism>
<reference evidence="3" key="1">
    <citation type="submission" date="2015-05" db="EMBL/GenBank/DDBJ databases">
        <authorList>
            <person name="Rodrigo-Torres Lidia"/>
            <person name="Arahal R.David."/>
        </authorList>
    </citation>
    <scope>NUCLEOTIDE SEQUENCE [LARGE SCALE GENOMIC DNA]</scope>
    <source>
        <strain evidence="3">CECT 7321</strain>
    </source>
</reference>
<evidence type="ECO:0000313" key="3">
    <source>
        <dbReference type="Proteomes" id="UP000043764"/>
    </source>
</evidence>
<dbReference type="EMBL" id="CVRL01000025">
    <property type="protein sequence ID" value="CRL11362.1"/>
    <property type="molecule type" value="Genomic_DNA"/>
</dbReference>
<dbReference type="SUPFAM" id="SSF56601">
    <property type="entry name" value="beta-lactamase/transpeptidase-like"/>
    <property type="match status" value="1"/>
</dbReference>
<name>A0A0H5D2E3_9RHOB</name>
<dbReference type="PANTHER" id="PTHR43283">
    <property type="entry name" value="BETA-LACTAMASE-RELATED"/>
    <property type="match status" value="1"/>
</dbReference>
<dbReference type="Pfam" id="PF00144">
    <property type="entry name" value="Beta-lactamase"/>
    <property type="match status" value="1"/>
</dbReference>
<proteinExistence type="predicted"/>
<dbReference type="InterPro" id="IPR001466">
    <property type="entry name" value="Beta-lactam-related"/>
</dbReference>
<dbReference type="PANTHER" id="PTHR43283:SF3">
    <property type="entry name" value="BETA-LACTAMASE FAMILY PROTEIN (AFU_ORTHOLOGUE AFUA_5G07500)"/>
    <property type="match status" value="1"/>
</dbReference>
<feature type="domain" description="Beta-lactamase-related" evidence="1">
    <location>
        <begin position="14"/>
        <end position="397"/>
    </location>
</feature>
<dbReference type="InterPro" id="IPR012338">
    <property type="entry name" value="Beta-lactam/transpept-like"/>
</dbReference>
<dbReference type="Gene3D" id="3.40.710.10">
    <property type="entry name" value="DD-peptidase/beta-lactamase superfamily"/>
    <property type="match status" value="1"/>
</dbReference>
<dbReference type="Proteomes" id="UP000043764">
    <property type="component" value="Unassembled WGS sequence"/>
</dbReference>
<dbReference type="InterPro" id="IPR050789">
    <property type="entry name" value="Diverse_Enzym_Activities"/>
</dbReference>
<evidence type="ECO:0000259" key="1">
    <source>
        <dbReference type="Pfam" id="PF00144"/>
    </source>
</evidence>
<dbReference type="GO" id="GO:0016787">
    <property type="term" value="F:hydrolase activity"/>
    <property type="evidence" value="ECO:0007669"/>
    <property type="project" value="UniProtKB-KW"/>
</dbReference>
<dbReference type="AlphaFoldDB" id="A0A0H5D2E3"/>
<gene>
    <name evidence="2" type="primary">estB_2</name>
    <name evidence="2" type="ORF">NIT7321_02217</name>
</gene>
<sequence length="403" mass="44343">MTVNRLNRIRDWQHRYVDQKKYAGSAVLINRHGAELYYSEVGARNIEEDLAWTRDTVARIYSMTKPITSVALMMLVERGLMHLDAPVSDFIPEFKEMQALVAGAEHIGQTEASRAPTLHELLTHTSGLSYPFNPGILAEAMAEADLMFKPGQGALAPQVRELAQLPLAFQPGTRWEYSVSIDVLGRVIEVVSGRTLEDFFQREIFDPLDMAMTGFQTPEGIGDKFASLYSPLAGDAMALNEAQRGGNPLRLTDDYHTSPFHRTQMRSGGGGLVGTIDDYMRFAEMIRRKGRADDGFIISPQTVDFMVRNHLSGDIASMGPQSFAEQPMEGMGFGLGGAVVLDPARARCPGSHGDFSWGGMASTFFWVDPVLDLSVVFFTQLAPSSSYPSRAELKALVHGALTD</sequence>
<evidence type="ECO:0000313" key="2">
    <source>
        <dbReference type="EMBL" id="CRL11362.1"/>
    </source>
</evidence>
<keyword evidence="3" id="KW-1185">Reference proteome</keyword>